<dbReference type="NCBIfam" id="TIGR03742">
    <property type="entry name" value="PRTRC_F"/>
    <property type="match status" value="1"/>
</dbReference>
<organism evidence="1 2">
    <name type="scientific">Acidovorax facilis</name>
    <dbReference type="NCBI Taxonomy" id="12917"/>
    <lineage>
        <taxon>Bacteria</taxon>
        <taxon>Pseudomonadati</taxon>
        <taxon>Pseudomonadota</taxon>
        <taxon>Betaproteobacteria</taxon>
        <taxon>Burkholderiales</taxon>
        <taxon>Comamonadaceae</taxon>
        <taxon>Acidovorax</taxon>
    </lineage>
</organism>
<name>A0ABV8DB06_9BURK</name>
<protein>
    <submittedName>
        <fullName evidence="1">PRTRC system protein F</fullName>
    </submittedName>
</protein>
<reference evidence="2" key="1">
    <citation type="journal article" date="2019" name="Int. J. Syst. Evol. Microbiol.">
        <title>The Global Catalogue of Microorganisms (GCM) 10K type strain sequencing project: providing services to taxonomists for standard genome sequencing and annotation.</title>
        <authorList>
            <consortium name="The Broad Institute Genomics Platform"/>
            <consortium name="The Broad Institute Genome Sequencing Center for Infectious Disease"/>
            <person name="Wu L."/>
            <person name="Ma J."/>
        </authorList>
    </citation>
    <scope>NUCLEOTIDE SEQUENCE [LARGE SCALE GENOMIC DNA]</scope>
    <source>
        <strain evidence="2">CCUG 2113</strain>
    </source>
</reference>
<evidence type="ECO:0000313" key="1">
    <source>
        <dbReference type="EMBL" id="MFC3935513.1"/>
    </source>
</evidence>
<dbReference type="Pfam" id="PF14456">
    <property type="entry name" value="alpha-hel2"/>
    <property type="match status" value="1"/>
</dbReference>
<dbReference type="Proteomes" id="UP001595693">
    <property type="component" value="Unassembled WGS sequence"/>
</dbReference>
<sequence>MFNPPPAGGELSSKLESPASAEFGVQQVGLSQAPFLGAWCLPSLSPLVPLRVQDGASKANSSLAKFILAANSAGVPVVGENFTDLQVTITQQWSTYLRANGDSDNVLPMQLSIEAHPELVHVEVTPESVIPLFRLKPMVEKLNAYRAGLGWWAWFLIEDAGFCYPMYSFSFQRHAAYFAGWFDGDSDEGAAEFIREDQAVNGTVAELQEQFSGVWPSHFAAAAGGHGWMYGVKEGASQHRPRRMTLKEAKEVLKACSDPEIQSVVAAGLDLCNASRRHRLGEWDQSHGDVPDGHEMEGLDALGSTCFVVWDTPEVCMEVVEHSERWLQESEYRDSFRTWRISTEDPKAMRAGVRALKAFIDLHSCLGRFMSFFKEDSK</sequence>
<gene>
    <name evidence="1" type="ORF">ACFOW3_12895</name>
</gene>
<dbReference type="InterPro" id="IPR022283">
    <property type="entry name" value="PRTRC_protein-F"/>
</dbReference>
<comment type="caution">
    <text evidence="1">The sequence shown here is derived from an EMBL/GenBank/DDBJ whole genome shotgun (WGS) entry which is preliminary data.</text>
</comment>
<keyword evidence="2" id="KW-1185">Reference proteome</keyword>
<dbReference type="RefSeq" id="WP_055397621.1">
    <property type="nucleotide sequence ID" value="NZ_JAMXAX010000137.1"/>
</dbReference>
<dbReference type="EMBL" id="JBHSAJ010000035">
    <property type="protein sequence ID" value="MFC3935513.1"/>
    <property type="molecule type" value="Genomic_DNA"/>
</dbReference>
<accession>A0ABV8DB06</accession>
<proteinExistence type="predicted"/>
<evidence type="ECO:0000313" key="2">
    <source>
        <dbReference type="Proteomes" id="UP001595693"/>
    </source>
</evidence>